<comment type="caution">
    <text evidence="5">The sequence shown here is derived from an EMBL/GenBank/DDBJ whole genome shotgun (WGS) entry which is preliminary data.</text>
</comment>
<evidence type="ECO:0000256" key="3">
    <source>
        <dbReference type="ARBA" id="ARBA00022840"/>
    </source>
</evidence>
<dbReference type="OrthoDB" id="1747797at2759"/>
<dbReference type="GO" id="GO:0006952">
    <property type="term" value="P:defense response"/>
    <property type="evidence" value="ECO:0007669"/>
    <property type="project" value="UniProtKB-KW"/>
</dbReference>
<organism evidence="5 6">
    <name type="scientific">Carpinus fangiana</name>
    <dbReference type="NCBI Taxonomy" id="176857"/>
    <lineage>
        <taxon>Eukaryota</taxon>
        <taxon>Viridiplantae</taxon>
        <taxon>Streptophyta</taxon>
        <taxon>Embryophyta</taxon>
        <taxon>Tracheophyta</taxon>
        <taxon>Spermatophyta</taxon>
        <taxon>Magnoliopsida</taxon>
        <taxon>eudicotyledons</taxon>
        <taxon>Gunneridae</taxon>
        <taxon>Pentapetalae</taxon>
        <taxon>rosids</taxon>
        <taxon>fabids</taxon>
        <taxon>Fagales</taxon>
        <taxon>Betulaceae</taxon>
        <taxon>Carpinus</taxon>
    </lineage>
</organism>
<keyword evidence="1" id="KW-0547">Nucleotide-binding</keyword>
<evidence type="ECO:0000313" key="6">
    <source>
        <dbReference type="Proteomes" id="UP000327013"/>
    </source>
</evidence>
<dbReference type="InterPro" id="IPR027417">
    <property type="entry name" value="P-loop_NTPase"/>
</dbReference>
<dbReference type="EMBL" id="VIBQ01000157">
    <property type="protein sequence ID" value="KAB9105011.1"/>
    <property type="molecule type" value="Genomic_DNA"/>
</dbReference>
<dbReference type="PANTHER" id="PTHR33463:SF215">
    <property type="entry name" value="NB-ARC DOMAIN DISEASE RESISTANCE PROTEIN"/>
    <property type="match status" value="1"/>
</dbReference>
<gene>
    <name evidence="5" type="ORF">FH972_026971</name>
</gene>
<keyword evidence="6" id="KW-1185">Reference proteome</keyword>
<keyword evidence="3" id="KW-0067">ATP-binding</keyword>
<evidence type="ECO:0000313" key="5">
    <source>
        <dbReference type="EMBL" id="KAB9105011.1"/>
    </source>
</evidence>
<dbReference type="PANTHER" id="PTHR33463">
    <property type="entry name" value="NB-ARC DOMAIN-CONTAINING PROTEIN-RELATED"/>
    <property type="match status" value="1"/>
</dbReference>
<keyword evidence="2" id="KW-0611">Plant defense</keyword>
<dbReference type="PRINTS" id="PR00364">
    <property type="entry name" value="DISEASERSIST"/>
</dbReference>
<evidence type="ECO:0000256" key="1">
    <source>
        <dbReference type="ARBA" id="ARBA00022741"/>
    </source>
</evidence>
<evidence type="ECO:0000259" key="4">
    <source>
        <dbReference type="Pfam" id="PF00931"/>
    </source>
</evidence>
<dbReference type="Pfam" id="PF00931">
    <property type="entry name" value="NB-ARC"/>
    <property type="match status" value="1"/>
</dbReference>
<protein>
    <recommendedName>
        <fullName evidence="4">NB-ARC domain-containing protein</fullName>
    </recommendedName>
</protein>
<feature type="domain" description="NB-ARC" evidence="4">
    <location>
        <begin position="142"/>
        <end position="245"/>
    </location>
</feature>
<dbReference type="InterPro" id="IPR042197">
    <property type="entry name" value="Apaf_helical"/>
</dbReference>
<dbReference type="GO" id="GO:0005524">
    <property type="term" value="F:ATP binding"/>
    <property type="evidence" value="ECO:0007669"/>
    <property type="project" value="UniProtKB-KW"/>
</dbReference>
<proteinExistence type="predicted"/>
<dbReference type="SUPFAM" id="SSF52540">
    <property type="entry name" value="P-loop containing nucleoside triphosphate hydrolases"/>
    <property type="match status" value="1"/>
</dbReference>
<dbReference type="InterPro" id="IPR050905">
    <property type="entry name" value="Plant_NBS-LRR"/>
</dbReference>
<accession>A0A5N6L5K1</accession>
<dbReference type="InterPro" id="IPR002182">
    <property type="entry name" value="NB-ARC"/>
</dbReference>
<dbReference type="Gene3D" id="3.40.50.300">
    <property type="entry name" value="P-loop containing nucleotide triphosphate hydrolases"/>
    <property type="match status" value="1"/>
</dbReference>
<evidence type="ECO:0000256" key="2">
    <source>
        <dbReference type="ARBA" id="ARBA00022821"/>
    </source>
</evidence>
<dbReference type="AlphaFoldDB" id="A0A5N6L5K1"/>
<name>A0A5N6L5K1_9ROSI</name>
<reference evidence="5 6" key="1">
    <citation type="submission" date="2019-06" db="EMBL/GenBank/DDBJ databases">
        <title>A chromosomal-level reference genome of Carpinus fangiana (Coryloideae, Betulaceae).</title>
        <authorList>
            <person name="Yang X."/>
            <person name="Wang Z."/>
            <person name="Zhang L."/>
            <person name="Hao G."/>
            <person name="Liu J."/>
            <person name="Yang Y."/>
        </authorList>
    </citation>
    <scope>NUCLEOTIDE SEQUENCE [LARGE SCALE GENOMIC DNA]</scope>
    <source>
        <strain evidence="5">Cfa_2016G</strain>
        <tissue evidence="5">Leaf</tissue>
    </source>
</reference>
<dbReference type="Gene3D" id="1.10.8.430">
    <property type="entry name" value="Helical domain of apoptotic protease-activating factors"/>
    <property type="match status" value="1"/>
</dbReference>
<dbReference type="Proteomes" id="UP000327013">
    <property type="component" value="Unassembled WGS sequence"/>
</dbReference>
<sequence>MEIIVSMIASKIIDYTIKPVGQWLCYCFRYTSDIRNTKEQVEELRLANERLQHSVVAAISNSKKIVQDIGELLLKKPSSERVAFLPAPQRKVTAGSMDYMASKSRMLTVTRLMEALEDNKIHLIGLWGMAVVGKSTLPKPRRIQGEIADTLHLKFDTEETILGRASRLRERLTKKTDKKIILVILDDIWKNLDLKEIGIPYEGCKVLLTSRDRDLLVSGMGTQKDFGLEVLAKEEAWSLFEKMAGDCVKDPDLQHIAKEVAKACAGLPLALVTVSKALKNNELFERNDALQLLRRPTPDNLKEMHWLPTLTRGTN</sequence>
<dbReference type="GO" id="GO:0043531">
    <property type="term" value="F:ADP binding"/>
    <property type="evidence" value="ECO:0007669"/>
    <property type="project" value="InterPro"/>
</dbReference>